<dbReference type="InterPro" id="IPR005630">
    <property type="entry name" value="Terpene_synthase_metal-bd"/>
</dbReference>
<protein>
    <recommendedName>
        <fullName evidence="6">Terpene synthase metal-binding domain-containing protein</fullName>
    </recommendedName>
</protein>
<dbReference type="PANTHER" id="PTHR31225:SF63">
    <property type="entry name" value="BETA-SELINENE SYNTHASE"/>
    <property type="match status" value="1"/>
</dbReference>
<dbReference type="Gene3D" id="1.10.600.10">
    <property type="entry name" value="Farnesyl Diphosphate Synthase"/>
    <property type="match status" value="1"/>
</dbReference>
<feature type="domain" description="Terpene synthase metal-binding" evidence="3">
    <location>
        <begin position="211"/>
        <end position="274"/>
    </location>
</feature>
<dbReference type="PANTHER" id="PTHR31225">
    <property type="entry name" value="OS04G0344100 PROTEIN-RELATED"/>
    <property type="match status" value="1"/>
</dbReference>
<keyword evidence="1" id="KW-0479">Metal-binding</keyword>
<dbReference type="OMA" id="RSPCRTM"/>
<proteinExistence type="predicted"/>
<dbReference type="STRING" id="4537.A0A0E0KDZ7"/>
<dbReference type="Pfam" id="PF01397">
    <property type="entry name" value="Terpene_synth"/>
    <property type="match status" value="2"/>
</dbReference>
<dbReference type="SUPFAM" id="SSF48576">
    <property type="entry name" value="Terpenoid synthases"/>
    <property type="match status" value="1"/>
</dbReference>
<reference evidence="4" key="1">
    <citation type="submission" date="2015-04" db="UniProtKB">
        <authorList>
            <consortium name="EnsemblPlants"/>
        </authorList>
    </citation>
    <scope>IDENTIFICATION</scope>
</reference>
<accession>A0A0E0KDZ7</accession>
<evidence type="ECO:0008006" key="6">
    <source>
        <dbReference type="Google" id="ProtNLM"/>
    </source>
</evidence>
<sequence>MSSCKRSEECRRERAEQLRGQVRRKLLEATSSSSSSSSVAEMVMLVDTLEHLGIDNHIRHEIAAMLHRVVRRQGQGCVAGSDDDHLHARYFPQIPSASPARLWARLNSDTRGLLSLFNAAHMAMPGEEALDDAIAFSRHHLRRRWPSRPVSRALDIPLPRAPKRLQTMRYLAEYEQEEAHDGVALELVKLEFELVRSLHLKELKLGPQWWKDMYDSVKLSYARDHIVENYFWTYGVFHEKYSRARIMFAKVLGLMSLMDDTCGAHATSEEYQKLN</sequence>
<dbReference type="EnsemblPlants" id="OPUNC03G17360.1">
    <property type="protein sequence ID" value="OPUNC03G17360.1"/>
    <property type="gene ID" value="OPUNC03G17360"/>
</dbReference>
<dbReference type="Pfam" id="PF03936">
    <property type="entry name" value="Terpene_synth_C"/>
    <property type="match status" value="1"/>
</dbReference>
<dbReference type="SUPFAM" id="SSF48239">
    <property type="entry name" value="Terpenoid cyclases/Protein prenyltransferases"/>
    <property type="match status" value="1"/>
</dbReference>
<dbReference type="HOGENOM" id="CLU_003125_0_0_1"/>
<dbReference type="GO" id="GO:0000287">
    <property type="term" value="F:magnesium ion binding"/>
    <property type="evidence" value="ECO:0007669"/>
    <property type="project" value="InterPro"/>
</dbReference>
<dbReference type="Proteomes" id="UP000026962">
    <property type="component" value="Chromosome 3"/>
</dbReference>
<dbReference type="eggNOG" id="ENOG502QUCN">
    <property type="taxonomic scope" value="Eukaryota"/>
</dbReference>
<evidence type="ECO:0000313" key="4">
    <source>
        <dbReference type="EnsemblPlants" id="OPUNC03G17360.1"/>
    </source>
</evidence>
<dbReference type="Gramene" id="OPUNC03G17360.1">
    <property type="protein sequence ID" value="OPUNC03G17360.1"/>
    <property type="gene ID" value="OPUNC03G17360"/>
</dbReference>
<evidence type="ECO:0000259" key="3">
    <source>
        <dbReference type="Pfam" id="PF03936"/>
    </source>
</evidence>
<dbReference type="AlphaFoldDB" id="A0A0E0KDZ7"/>
<dbReference type="InterPro" id="IPR008930">
    <property type="entry name" value="Terpenoid_cyclase/PrenylTrfase"/>
</dbReference>
<evidence type="ECO:0000259" key="2">
    <source>
        <dbReference type="Pfam" id="PF01397"/>
    </source>
</evidence>
<keyword evidence="5" id="KW-1185">Reference proteome</keyword>
<dbReference type="InterPro" id="IPR008949">
    <property type="entry name" value="Isoprenoid_synthase_dom_sf"/>
</dbReference>
<reference evidence="4" key="2">
    <citation type="submission" date="2018-05" db="EMBL/GenBank/DDBJ databases">
        <title>OpunRS2 (Oryza punctata Reference Sequence Version 2).</title>
        <authorList>
            <person name="Zhang J."/>
            <person name="Kudrna D."/>
            <person name="Lee S."/>
            <person name="Talag J."/>
            <person name="Welchert J."/>
            <person name="Wing R.A."/>
        </authorList>
    </citation>
    <scope>NUCLEOTIDE SEQUENCE [LARGE SCALE GENOMIC DNA]</scope>
</reference>
<feature type="domain" description="Terpene synthase N-terminal" evidence="2">
    <location>
        <begin position="6"/>
        <end position="78"/>
    </location>
</feature>
<dbReference type="InterPro" id="IPR001906">
    <property type="entry name" value="Terpene_synth_N"/>
</dbReference>
<feature type="domain" description="Terpene synthase N-terminal" evidence="2">
    <location>
        <begin position="105"/>
        <end position="143"/>
    </location>
</feature>
<organism evidence="4">
    <name type="scientific">Oryza punctata</name>
    <name type="common">Red rice</name>
    <dbReference type="NCBI Taxonomy" id="4537"/>
    <lineage>
        <taxon>Eukaryota</taxon>
        <taxon>Viridiplantae</taxon>
        <taxon>Streptophyta</taxon>
        <taxon>Embryophyta</taxon>
        <taxon>Tracheophyta</taxon>
        <taxon>Spermatophyta</taxon>
        <taxon>Magnoliopsida</taxon>
        <taxon>Liliopsida</taxon>
        <taxon>Poales</taxon>
        <taxon>Poaceae</taxon>
        <taxon>BOP clade</taxon>
        <taxon>Oryzoideae</taxon>
        <taxon>Oryzeae</taxon>
        <taxon>Oryzinae</taxon>
        <taxon>Oryza</taxon>
    </lineage>
</organism>
<evidence type="ECO:0000256" key="1">
    <source>
        <dbReference type="ARBA" id="ARBA00022723"/>
    </source>
</evidence>
<evidence type="ECO:0000313" key="5">
    <source>
        <dbReference type="Proteomes" id="UP000026962"/>
    </source>
</evidence>
<name>A0A0E0KDZ7_ORYPU</name>
<dbReference type="Gene3D" id="1.50.10.130">
    <property type="entry name" value="Terpene synthase, N-terminal domain"/>
    <property type="match status" value="2"/>
</dbReference>
<dbReference type="InterPro" id="IPR050148">
    <property type="entry name" value="Terpene_synthase-like"/>
</dbReference>
<dbReference type="GO" id="GO:0010333">
    <property type="term" value="F:terpene synthase activity"/>
    <property type="evidence" value="ECO:0007669"/>
    <property type="project" value="InterPro"/>
</dbReference>
<dbReference type="InterPro" id="IPR036965">
    <property type="entry name" value="Terpene_synth_N_sf"/>
</dbReference>
<dbReference type="GO" id="GO:0016114">
    <property type="term" value="P:terpenoid biosynthetic process"/>
    <property type="evidence" value="ECO:0007669"/>
    <property type="project" value="InterPro"/>
</dbReference>